<keyword evidence="19 26" id="KW-0406">Ion transport</keyword>
<accession>G8R5P0</accession>
<name>G8R5P0_OWEHD</name>
<keyword evidence="26" id="KW-0812">Transmembrane</keyword>
<evidence type="ECO:0000256" key="1">
    <source>
        <dbReference type="ARBA" id="ARBA00001974"/>
    </source>
</evidence>
<evidence type="ECO:0000256" key="23">
    <source>
        <dbReference type="ARBA" id="ARBA00030032"/>
    </source>
</evidence>
<evidence type="ECO:0000256" key="13">
    <source>
        <dbReference type="ARBA" id="ARBA00022827"/>
    </source>
</evidence>
<organism evidence="29 30">
    <name type="scientific">Owenweeksia hongkongensis (strain DSM 17368 / CIP 108786 / JCM 12287 / NRRL B-23963 / UST20020801)</name>
    <dbReference type="NCBI Taxonomy" id="926562"/>
    <lineage>
        <taxon>Bacteria</taxon>
        <taxon>Pseudomonadati</taxon>
        <taxon>Bacteroidota</taxon>
        <taxon>Flavobacteriia</taxon>
        <taxon>Flavobacteriales</taxon>
        <taxon>Owenweeksiaceae</taxon>
        <taxon>Owenweeksia</taxon>
    </lineage>
</organism>
<evidence type="ECO:0000256" key="21">
    <source>
        <dbReference type="ARBA" id="ARBA00023136"/>
    </source>
</evidence>
<dbReference type="NCBIfam" id="TIGR01941">
    <property type="entry name" value="nqrF"/>
    <property type="match status" value="1"/>
</dbReference>
<keyword evidence="21 26" id="KW-0472">Membrane</keyword>
<dbReference type="KEGG" id="oho:Oweho_3406"/>
<reference evidence="29 30" key="1">
    <citation type="journal article" date="2012" name="Stand. Genomic Sci.">
        <title>Genome sequence of the orange-pigmented seawater bacterium Owenweeksia hongkongensis type strain (UST20020801(T)).</title>
        <authorList>
            <person name="Riedel T."/>
            <person name="Held B."/>
            <person name="Nolan M."/>
            <person name="Lucas S."/>
            <person name="Lapidus A."/>
            <person name="Tice H."/>
            <person name="Del Rio T.G."/>
            <person name="Cheng J.F."/>
            <person name="Han C."/>
            <person name="Tapia R."/>
            <person name="Goodwin L.A."/>
            <person name="Pitluck S."/>
            <person name="Liolios K."/>
            <person name="Mavromatis K."/>
            <person name="Pagani I."/>
            <person name="Ivanova N."/>
            <person name="Mikhailova N."/>
            <person name="Pati A."/>
            <person name="Chen A."/>
            <person name="Palaniappan K."/>
            <person name="Rohde M."/>
            <person name="Tindall B.J."/>
            <person name="Detter J.C."/>
            <person name="Goker M."/>
            <person name="Woyke T."/>
            <person name="Bristow J."/>
            <person name="Eisen J.A."/>
            <person name="Markowitz V."/>
            <person name="Hugenholtz P."/>
            <person name="Klenk H.P."/>
            <person name="Kyrpides N.C."/>
        </authorList>
    </citation>
    <scope>NUCLEOTIDE SEQUENCE</scope>
    <source>
        <strain evidence="30">DSM 17368 / JCM 12287 / NRRL B-23963</strain>
    </source>
</reference>
<protein>
    <recommendedName>
        <fullName evidence="6 26">Na(+)-translocating NADH-quinone reductase subunit F</fullName>
        <shortName evidence="26">Na(+)-NQR subunit F</shortName>
        <shortName evidence="26">Na(+)-translocating NQR subunit F</shortName>
        <ecNumber evidence="5 26">7.2.1.1</ecNumber>
    </recommendedName>
    <alternativeName>
        <fullName evidence="24 26">NQR complex subunit F</fullName>
    </alternativeName>
    <alternativeName>
        <fullName evidence="23 26">NQR-1 subunit F</fullName>
    </alternativeName>
</protein>
<comment type="subunit">
    <text evidence="4 26">Composed of six subunits; NqrA, NqrB, NqrC, NqrD, NqrE and NqrF.</text>
</comment>
<evidence type="ECO:0000256" key="25">
    <source>
        <dbReference type="ARBA" id="ARBA00048891"/>
    </source>
</evidence>
<feature type="binding site" evidence="26">
    <location>
        <position position="82"/>
    </location>
    <ligand>
        <name>[2Fe-2S] cluster</name>
        <dbReference type="ChEBI" id="CHEBI:190135"/>
    </ligand>
</feature>
<keyword evidence="22 26" id="KW-0739">Sodium transport</keyword>
<keyword evidence="17 26" id="KW-0520">NAD</keyword>
<dbReference type="Pfam" id="PF00175">
    <property type="entry name" value="NAD_binding_1"/>
    <property type="match status" value="1"/>
</dbReference>
<keyword evidence="9 26" id="KW-0997">Cell inner membrane</keyword>
<dbReference type="eggNOG" id="COG2871">
    <property type="taxonomic scope" value="Bacteria"/>
</dbReference>
<evidence type="ECO:0000256" key="4">
    <source>
        <dbReference type="ARBA" id="ARBA00011309"/>
    </source>
</evidence>
<dbReference type="Pfam" id="PF00970">
    <property type="entry name" value="FAD_binding_6"/>
    <property type="match status" value="1"/>
</dbReference>
<dbReference type="GO" id="GO:0016655">
    <property type="term" value="F:oxidoreductase activity, acting on NAD(P)H, quinone or similar compound as acceptor"/>
    <property type="evidence" value="ECO:0007669"/>
    <property type="project" value="InterPro"/>
</dbReference>
<dbReference type="STRING" id="926562.Oweho_3406"/>
<keyword evidence="14 26" id="KW-1278">Translocase</keyword>
<dbReference type="Gene3D" id="3.10.20.30">
    <property type="match status" value="1"/>
</dbReference>
<keyword evidence="16 26" id="KW-0411">Iron-sulfur</keyword>
<dbReference type="InterPro" id="IPR001433">
    <property type="entry name" value="OxRdtase_FAD/NAD-bd"/>
</dbReference>
<keyword evidence="10 26" id="KW-0285">Flavoprotein</keyword>
<evidence type="ECO:0000256" key="20">
    <source>
        <dbReference type="ARBA" id="ARBA00023075"/>
    </source>
</evidence>
<dbReference type="HAMAP" id="MF_00430">
    <property type="entry name" value="NqrF"/>
    <property type="match status" value="1"/>
</dbReference>
<dbReference type="Pfam" id="PF00111">
    <property type="entry name" value="Fer2"/>
    <property type="match status" value="1"/>
</dbReference>
<dbReference type="GO" id="GO:0006814">
    <property type="term" value="P:sodium ion transport"/>
    <property type="evidence" value="ECO:0007669"/>
    <property type="project" value="UniProtKB-UniRule"/>
</dbReference>
<evidence type="ECO:0000256" key="19">
    <source>
        <dbReference type="ARBA" id="ARBA00023065"/>
    </source>
</evidence>
<dbReference type="Gene3D" id="2.40.30.10">
    <property type="entry name" value="Translation factors"/>
    <property type="match status" value="1"/>
</dbReference>
<dbReference type="PANTHER" id="PTHR43644:SF1">
    <property type="entry name" value="NAD(P)H-FLAVIN REDUCTASE"/>
    <property type="match status" value="1"/>
</dbReference>
<dbReference type="PROSITE" id="PS51384">
    <property type="entry name" value="FAD_FR"/>
    <property type="match status" value="1"/>
</dbReference>
<keyword evidence="8 26" id="KW-1003">Cell membrane</keyword>
<evidence type="ECO:0000256" key="17">
    <source>
        <dbReference type="ARBA" id="ARBA00023027"/>
    </source>
</evidence>
<dbReference type="EC" id="7.2.1.1" evidence="5 26"/>
<evidence type="ECO:0000259" key="27">
    <source>
        <dbReference type="PROSITE" id="PS51085"/>
    </source>
</evidence>
<dbReference type="PANTHER" id="PTHR43644">
    <property type="entry name" value="NA(+)-TRANSLOCATING NADH-QUINONE REDUCTASE SUBUNIT"/>
    <property type="match status" value="1"/>
</dbReference>
<dbReference type="PROSITE" id="PS51085">
    <property type="entry name" value="2FE2S_FER_2"/>
    <property type="match status" value="1"/>
</dbReference>
<evidence type="ECO:0000313" key="29">
    <source>
        <dbReference type="EMBL" id="AEV34356.1"/>
    </source>
</evidence>
<evidence type="ECO:0000256" key="8">
    <source>
        <dbReference type="ARBA" id="ARBA00022475"/>
    </source>
</evidence>
<dbReference type="SUPFAM" id="SSF54292">
    <property type="entry name" value="2Fe-2S ferredoxin-like"/>
    <property type="match status" value="1"/>
</dbReference>
<evidence type="ECO:0000313" key="30">
    <source>
        <dbReference type="Proteomes" id="UP000005631"/>
    </source>
</evidence>
<feature type="domain" description="FAD-binding FR-type" evidence="28">
    <location>
        <begin position="133"/>
        <end position="288"/>
    </location>
</feature>
<feature type="binding site" evidence="26">
    <location>
        <position position="73"/>
    </location>
    <ligand>
        <name>[2Fe-2S] cluster</name>
        <dbReference type="ChEBI" id="CHEBI:190135"/>
    </ligand>
</feature>
<evidence type="ECO:0000256" key="12">
    <source>
        <dbReference type="ARBA" id="ARBA00022723"/>
    </source>
</evidence>
<comment type="function">
    <text evidence="2 26">NQR complex catalyzes the reduction of ubiquinone-1 to ubiquinol by two successive reactions, coupled with the transport of Na(+) ions from the cytoplasm to the periplasm. The first step is catalyzed by NqrF, which accepts electrons from NADH and reduces ubiquinone-1 to ubisemiquinone by a one-electron transfer pathway.</text>
</comment>
<dbReference type="GO" id="GO:0009055">
    <property type="term" value="F:electron transfer activity"/>
    <property type="evidence" value="ECO:0007669"/>
    <property type="project" value="UniProtKB-UniRule"/>
</dbReference>
<dbReference type="InterPro" id="IPR036010">
    <property type="entry name" value="2Fe-2S_ferredoxin-like_sf"/>
</dbReference>
<keyword evidence="7 26" id="KW-0813">Transport</keyword>
<dbReference type="HOGENOM" id="CLU_003827_7_2_10"/>
<evidence type="ECO:0000256" key="16">
    <source>
        <dbReference type="ARBA" id="ARBA00023014"/>
    </source>
</evidence>
<keyword evidence="20 26" id="KW-0830">Ubiquinone</keyword>
<dbReference type="InterPro" id="IPR001709">
    <property type="entry name" value="Flavoprot_Pyr_Nucl_cyt_Rdtase"/>
</dbReference>
<dbReference type="InterPro" id="IPR017938">
    <property type="entry name" value="Riboflavin_synthase-like_b-brl"/>
</dbReference>
<dbReference type="OrthoDB" id="9806195at2"/>
<feature type="binding site" evidence="26">
    <location>
        <position position="114"/>
    </location>
    <ligand>
        <name>[2Fe-2S] cluster</name>
        <dbReference type="ChEBI" id="CHEBI:190135"/>
    </ligand>
</feature>
<comment type="cofactor">
    <cofactor evidence="1 26">
        <name>FAD</name>
        <dbReference type="ChEBI" id="CHEBI:57692"/>
    </cofactor>
</comment>
<dbReference type="CDD" id="cd06188">
    <property type="entry name" value="NADH_quinone_reductase"/>
    <property type="match status" value="1"/>
</dbReference>
<dbReference type="GO" id="GO:0046872">
    <property type="term" value="F:metal ion binding"/>
    <property type="evidence" value="ECO:0007669"/>
    <property type="project" value="UniProtKB-KW"/>
</dbReference>
<evidence type="ECO:0000256" key="22">
    <source>
        <dbReference type="ARBA" id="ARBA00023201"/>
    </source>
</evidence>
<dbReference type="InterPro" id="IPR001041">
    <property type="entry name" value="2Fe-2S_ferredoxin-type"/>
</dbReference>
<keyword evidence="12 26" id="KW-0479">Metal-binding</keyword>
<dbReference type="CDD" id="cd00207">
    <property type="entry name" value="fer2"/>
    <property type="match status" value="1"/>
</dbReference>
<feature type="domain" description="2Fe-2S ferredoxin-type" evidence="27">
    <location>
        <begin position="39"/>
        <end position="130"/>
    </location>
</feature>
<evidence type="ECO:0000259" key="28">
    <source>
        <dbReference type="PROSITE" id="PS51384"/>
    </source>
</evidence>
<dbReference type="FunFam" id="3.40.50.80:FF:000014">
    <property type="entry name" value="Na(+)-translocating NADH-quinone reductase subunit F"/>
    <property type="match status" value="1"/>
</dbReference>
<dbReference type="AlphaFoldDB" id="G8R5P0"/>
<dbReference type="PATRIC" id="fig|926562.3.peg.3428"/>
<evidence type="ECO:0000256" key="10">
    <source>
        <dbReference type="ARBA" id="ARBA00022630"/>
    </source>
</evidence>
<dbReference type="Gene3D" id="3.40.50.80">
    <property type="entry name" value="Nucleotide-binding domain of ferredoxin-NADP reductase (FNR) module"/>
    <property type="match status" value="1"/>
</dbReference>
<keyword evidence="13 26" id="KW-0274">FAD</keyword>
<dbReference type="InterPro" id="IPR039261">
    <property type="entry name" value="FNR_nucleotide-bd"/>
</dbReference>
<evidence type="ECO:0000256" key="3">
    <source>
        <dbReference type="ARBA" id="ARBA00005570"/>
    </source>
</evidence>
<evidence type="ECO:0000256" key="26">
    <source>
        <dbReference type="HAMAP-Rule" id="MF_00430"/>
    </source>
</evidence>
<evidence type="ECO:0000256" key="11">
    <source>
        <dbReference type="ARBA" id="ARBA00022714"/>
    </source>
</evidence>
<keyword evidence="26" id="KW-1133">Transmembrane helix</keyword>
<evidence type="ECO:0000256" key="9">
    <source>
        <dbReference type="ARBA" id="ARBA00022519"/>
    </source>
</evidence>
<dbReference type="PRINTS" id="PR00371">
    <property type="entry name" value="FPNCR"/>
</dbReference>
<dbReference type="EMBL" id="CP003156">
    <property type="protein sequence ID" value="AEV34356.1"/>
    <property type="molecule type" value="Genomic_DNA"/>
</dbReference>
<dbReference type="Proteomes" id="UP000005631">
    <property type="component" value="Chromosome"/>
</dbReference>
<evidence type="ECO:0000256" key="15">
    <source>
        <dbReference type="ARBA" id="ARBA00023004"/>
    </source>
</evidence>
<dbReference type="SUPFAM" id="SSF63380">
    <property type="entry name" value="Riboflavin synthase domain-like"/>
    <property type="match status" value="1"/>
</dbReference>
<comment type="cofactor">
    <cofactor evidence="26">
        <name>[2Fe-2S] cluster</name>
        <dbReference type="ChEBI" id="CHEBI:190135"/>
    </cofactor>
    <text evidence="26">Binds 1 [2Fe-2S] cluster.</text>
</comment>
<dbReference type="SUPFAM" id="SSF52343">
    <property type="entry name" value="Ferredoxin reductase-like, C-terminal NADP-linked domain"/>
    <property type="match status" value="1"/>
</dbReference>
<evidence type="ECO:0000256" key="18">
    <source>
        <dbReference type="ARBA" id="ARBA00023053"/>
    </source>
</evidence>
<dbReference type="InterPro" id="IPR008333">
    <property type="entry name" value="Cbr1-like_FAD-bd_dom"/>
</dbReference>
<dbReference type="InterPro" id="IPR010205">
    <property type="entry name" value="NqrF"/>
</dbReference>
<keyword evidence="15 26" id="KW-0408">Iron</keyword>
<dbReference type="RefSeq" id="WP_014203703.1">
    <property type="nucleotide sequence ID" value="NC_016599.1"/>
</dbReference>
<evidence type="ECO:0000256" key="6">
    <source>
        <dbReference type="ARBA" id="ARBA00019729"/>
    </source>
</evidence>
<dbReference type="InterPro" id="IPR017927">
    <property type="entry name" value="FAD-bd_FR_type"/>
</dbReference>
<keyword evidence="18 26" id="KW-0915">Sodium</keyword>
<comment type="similarity">
    <text evidence="3 26">Belongs to the NqrF family.</text>
</comment>
<feature type="binding site" evidence="26">
    <location>
        <position position="79"/>
    </location>
    <ligand>
        <name>[2Fe-2S] cluster</name>
        <dbReference type="ChEBI" id="CHEBI:190135"/>
    </ligand>
</feature>
<sequence length="437" mass="48827">MVLLATSTIIISSIVVFFIVIFLLVSILLGAKAKLAPSGPVTLDINGNATEVDSGNTLLSTLSNQKIFLPSACGGGGTCAMCKCQVLDGGGEILPTEAPYFTRKEIADNWRLGCQVKVKNDMKIKVPEEIFGIKEWEATVVSNYNVATYIKEFVVEIPEDMDYKAGGYIQIKIPETTVKFSEMDIKAHPKDHPGEPDKFEKDWAEGPFAMRHLVMKNDEEVVRAYSMASYPAEGRNIMLNVRVAAPPFDRAKNTWADINPGIASSYIFNLKPGDKCTISGPYGEFFIKDTDAEMLYIGGGAGMAPMRSHIYELFRTLKTGRKVSYWYGGRSKDELFYIHYFREIEKNFPNFKFYMVLSDAKPEDNWVEKKDIHDEAGDGFVGFVHNAVIEQYLSKHDAPEEIEFYFCGPPMMNAAVLNMCDNWGVPPENVSFDDFGG</sequence>
<keyword evidence="30" id="KW-1185">Reference proteome</keyword>
<keyword evidence="11 26" id="KW-0001">2Fe-2S</keyword>
<proteinExistence type="inferred from homology"/>
<dbReference type="GO" id="GO:0005886">
    <property type="term" value="C:plasma membrane"/>
    <property type="evidence" value="ECO:0007669"/>
    <property type="project" value="UniProtKB-SubCell"/>
</dbReference>
<dbReference type="PIRSF" id="PIRSF000044">
    <property type="entry name" value="Cis_Diol_DH_RD"/>
    <property type="match status" value="1"/>
</dbReference>
<gene>
    <name evidence="26" type="primary">nqrF</name>
    <name evidence="29" type="ordered locus">Oweho_3406</name>
</gene>
<dbReference type="GO" id="GO:0051537">
    <property type="term" value="F:2 iron, 2 sulfur cluster binding"/>
    <property type="evidence" value="ECO:0007669"/>
    <property type="project" value="UniProtKB-KW"/>
</dbReference>
<evidence type="ECO:0000256" key="24">
    <source>
        <dbReference type="ARBA" id="ARBA00030787"/>
    </source>
</evidence>
<evidence type="ECO:0000256" key="14">
    <source>
        <dbReference type="ARBA" id="ARBA00022967"/>
    </source>
</evidence>
<comment type="subcellular location">
    <subcellularLocation>
        <location evidence="26">Cell inner membrane</location>
        <topology evidence="26">Single-pass membrane protein</topology>
    </subcellularLocation>
</comment>
<evidence type="ECO:0000256" key="5">
    <source>
        <dbReference type="ARBA" id="ARBA00013099"/>
    </source>
</evidence>
<feature type="transmembrane region" description="Helical" evidence="26">
    <location>
        <begin position="6"/>
        <end position="29"/>
    </location>
</feature>
<evidence type="ECO:0000256" key="2">
    <source>
        <dbReference type="ARBA" id="ARBA00002972"/>
    </source>
</evidence>
<dbReference type="InterPro" id="IPR012675">
    <property type="entry name" value="Beta-grasp_dom_sf"/>
</dbReference>
<evidence type="ECO:0000256" key="7">
    <source>
        <dbReference type="ARBA" id="ARBA00022448"/>
    </source>
</evidence>
<comment type="catalytic activity">
    <reaction evidence="25 26">
        <text>a ubiquinone + n Na(+)(in) + NADH + H(+) = a ubiquinol + n Na(+)(out) + NAD(+)</text>
        <dbReference type="Rhea" id="RHEA:47748"/>
        <dbReference type="Rhea" id="RHEA-COMP:9565"/>
        <dbReference type="Rhea" id="RHEA-COMP:9566"/>
        <dbReference type="ChEBI" id="CHEBI:15378"/>
        <dbReference type="ChEBI" id="CHEBI:16389"/>
        <dbReference type="ChEBI" id="CHEBI:17976"/>
        <dbReference type="ChEBI" id="CHEBI:29101"/>
        <dbReference type="ChEBI" id="CHEBI:57540"/>
        <dbReference type="ChEBI" id="CHEBI:57945"/>
        <dbReference type="EC" id="7.2.1.1"/>
    </reaction>
</comment>